<evidence type="ECO:0000313" key="2">
    <source>
        <dbReference type="EMBL" id="PZD81888.1"/>
    </source>
</evidence>
<comment type="caution">
    <text evidence="2">The sequence shown here is derived from an EMBL/GenBank/DDBJ whole genome shotgun (WGS) entry which is preliminary data.</text>
</comment>
<dbReference type="EMBL" id="QKQP01000001">
    <property type="protein sequence ID" value="PZD81888.1"/>
    <property type="molecule type" value="Genomic_DNA"/>
</dbReference>
<evidence type="ECO:0000259" key="1">
    <source>
        <dbReference type="SMART" id="SM00960"/>
    </source>
</evidence>
<gene>
    <name evidence="2" type="ORF">DN052_02115</name>
</gene>
<name>A0A2W1K4W0_ACIFR</name>
<dbReference type="SMART" id="SM00960">
    <property type="entry name" value="Robl_LC7"/>
    <property type="match status" value="1"/>
</dbReference>
<dbReference type="InterPro" id="IPR004942">
    <property type="entry name" value="Roadblock/LAMTOR2_dom"/>
</dbReference>
<dbReference type="GeneID" id="65280295"/>
<dbReference type="SUPFAM" id="SSF103196">
    <property type="entry name" value="Roadblock/LC7 domain"/>
    <property type="match status" value="1"/>
</dbReference>
<dbReference type="Gene3D" id="3.30.450.30">
    <property type="entry name" value="Dynein light chain 2a, cytoplasmic"/>
    <property type="match status" value="1"/>
</dbReference>
<proteinExistence type="predicted"/>
<dbReference type="Proteomes" id="UP000248886">
    <property type="component" value="Unassembled WGS sequence"/>
</dbReference>
<organism evidence="2 3">
    <name type="scientific">Acidithiobacillus ferrooxidans</name>
    <name type="common">Thiobacillus ferrooxidans</name>
    <dbReference type="NCBI Taxonomy" id="920"/>
    <lineage>
        <taxon>Bacteria</taxon>
        <taxon>Pseudomonadati</taxon>
        <taxon>Pseudomonadota</taxon>
        <taxon>Acidithiobacillia</taxon>
        <taxon>Acidithiobacillales</taxon>
        <taxon>Acidithiobacillaceae</taxon>
        <taxon>Acidithiobacillus</taxon>
    </lineage>
</organism>
<protein>
    <submittedName>
        <fullName evidence="2">Dynein regulation protein LC7</fullName>
    </submittedName>
</protein>
<feature type="domain" description="Roadblock/LAMTOR2" evidence="1">
    <location>
        <begin position="3"/>
        <end position="90"/>
    </location>
</feature>
<accession>A0A2W1K4W0</accession>
<evidence type="ECO:0000313" key="3">
    <source>
        <dbReference type="Proteomes" id="UP000248886"/>
    </source>
</evidence>
<dbReference type="RefSeq" id="WP_009568901.1">
    <property type="nucleotide sequence ID" value="NZ_AP025160.1"/>
</dbReference>
<reference evidence="2 3" key="1">
    <citation type="submission" date="2018-06" db="EMBL/GenBank/DDBJ databases">
        <title>Draft sequence of Acidithiobacillus ferrooxidans CCM 4253.</title>
        <authorList>
            <person name="Moya-Beltran A."/>
            <person name="Castro M."/>
            <person name="Covarrubias P.C."/>
            <person name="Issotta F."/>
            <person name="Janiczek O."/>
            <person name="Mandl M."/>
            <person name="Kucera J."/>
            <person name="Quatrini R."/>
        </authorList>
    </citation>
    <scope>NUCLEOTIDE SEQUENCE [LARGE SCALE GENOMIC DNA]</scope>
    <source>
        <strain evidence="2 3">CCM 4253</strain>
    </source>
</reference>
<sequence length="109" mass="11242">MDKVEFAALVAGMTGVSAAAVISRDGIPLQVEGMSEDVADTVAALASGMCALAKRMNEEGNGVRHVHVVLADHDMVLLPTMSGAVLVVMRPGRNDESGIDVLRTAAVAL</sequence>
<dbReference type="Pfam" id="PF03259">
    <property type="entry name" value="Robl_LC7"/>
    <property type="match status" value="1"/>
</dbReference>
<dbReference type="AlphaFoldDB" id="A0A2W1K4W0"/>